<gene>
    <name evidence="2" type="ORF">NLI96_g13054</name>
</gene>
<dbReference type="Pfam" id="PF01161">
    <property type="entry name" value="PBP"/>
    <property type="match status" value="1"/>
</dbReference>
<organism evidence="2 3">
    <name type="scientific">Meripilus lineatus</name>
    <dbReference type="NCBI Taxonomy" id="2056292"/>
    <lineage>
        <taxon>Eukaryota</taxon>
        <taxon>Fungi</taxon>
        <taxon>Dikarya</taxon>
        <taxon>Basidiomycota</taxon>
        <taxon>Agaricomycotina</taxon>
        <taxon>Agaricomycetes</taxon>
        <taxon>Polyporales</taxon>
        <taxon>Meripilaceae</taxon>
        <taxon>Meripilus</taxon>
    </lineage>
</organism>
<feature type="chain" id="PRO_5042103073" description="PEBP-like protein" evidence="1">
    <location>
        <begin position="19"/>
        <end position="207"/>
    </location>
</feature>
<comment type="caution">
    <text evidence="2">The sequence shown here is derived from an EMBL/GenBank/DDBJ whole genome shotgun (WGS) entry which is preliminary data.</text>
</comment>
<dbReference type="InterPro" id="IPR008914">
    <property type="entry name" value="PEBP"/>
</dbReference>
<dbReference type="InterPro" id="IPR035810">
    <property type="entry name" value="PEBP_euk"/>
</dbReference>
<proteinExistence type="predicted"/>
<keyword evidence="3" id="KW-1185">Reference proteome</keyword>
<name>A0AAD5USN5_9APHY</name>
<dbReference type="Gene3D" id="3.90.280.10">
    <property type="entry name" value="PEBP-like"/>
    <property type="match status" value="1"/>
</dbReference>
<dbReference type="SUPFAM" id="SSF49777">
    <property type="entry name" value="PEBP-like"/>
    <property type="match status" value="1"/>
</dbReference>
<evidence type="ECO:0008006" key="4">
    <source>
        <dbReference type="Google" id="ProtNLM"/>
    </source>
</evidence>
<evidence type="ECO:0000256" key="1">
    <source>
        <dbReference type="SAM" id="SignalP"/>
    </source>
</evidence>
<accession>A0AAD5USN5</accession>
<feature type="signal peptide" evidence="1">
    <location>
        <begin position="1"/>
        <end position="18"/>
    </location>
</feature>
<dbReference type="CDD" id="cd00866">
    <property type="entry name" value="PEBP_euk"/>
    <property type="match status" value="1"/>
</dbReference>
<evidence type="ECO:0000313" key="3">
    <source>
        <dbReference type="Proteomes" id="UP001212997"/>
    </source>
</evidence>
<protein>
    <recommendedName>
        <fullName evidence="4">PEBP-like protein</fullName>
    </recommendedName>
</protein>
<reference evidence="2" key="1">
    <citation type="submission" date="2022-07" db="EMBL/GenBank/DDBJ databases">
        <title>Genome Sequence of Physisporinus lineatus.</title>
        <authorList>
            <person name="Buettner E."/>
        </authorList>
    </citation>
    <scope>NUCLEOTIDE SEQUENCE</scope>
    <source>
        <strain evidence="2">VT162</strain>
    </source>
</reference>
<dbReference type="InterPro" id="IPR036610">
    <property type="entry name" value="PEBP-like_sf"/>
</dbReference>
<dbReference type="EMBL" id="JANAWD010001454">
    <property type="protein sequence ID" value="KAJ3473311.1"/>
    <property type="molecule type" value="Genomic_DNA"/>
</dbReference>
<evidence type="ECO:0000313" key="2">
    <source>
        <dbReference type="EMBL" id="KAJ3473311.1"/>
    </source>
</evidence>
<dbReference type="AlphaFoldDB" id="A0AAD5USN5"/>
<keyword evidence="1" id="KW-0732">Signal</keyword>
<dbReference type="Proteomes" id="UP001212997">
    <property type="component" value="Unassembled WGS sequence"/>
</dbReference>
<sequence>MVFLPLVLSLAAAPFVLAQSNNTQLQIEGIEAHFNNSGLVPSLLTTFEPTAVFTLSFADVKDVNPGQLLTRQQVAPTPQLLVTPANSSVSLTGEFTLAMVDAGPVGTDESAGQTRHWLVNGVTLSGSPLNVSTTGGLAVTQYAGPAPPQGSGAHRQVHPIWIHPFCQLTIYSPAMLSSFTPNLLPSPPLTVLTPPTLASRSLTSPSM</sequence>